<sequence length="178" mass="19445">MKGKNKHRHVRRRRHDNRMPLLNAGRTTVRPMASDFDYDVDKSCELPQAELPLGDPGIAQNAILEIDDNESSILDIIVKDSANVEINSHDLQAALSLQAALELALAIVLSVSVADGNAASQVTEDLLARICTAQRIRRVIRVDNAYAVRVQVVATELAVQLQLLLQVLAAIVAKLEVA</sequence>
<dbReference type="RefSeq" id="WP_052012197.1">
    <property type="nucleotide sequence ID" value="NZ_FNOJ01000012.1"/>
</dbReference>
<dbReference type="GO" id="GO:0031160">
    <property type="term" value="C:spore wall"/>
    <property type="evidence" value="ECO:0007669"/>
    <property type="project" value="InterPro"/>
</dbReference>
<name>A0A1H2VWE1_9BACL</name>
<gene>
    <name evidence="2" type="ORF">SAMN04489725_11240</name>
</gene>
<evidence type="ECO:0000259" key="1">
    <source>
        <dbReference type="Pfam" id="PF07552"/>
    </source>
</evidence>
<feature type="domain" description="Spore coat protein X/V" evidence="1">
    <location>
        <begin position="75"/>
        <end position="113"/>
    </location>
</feature>
<dbReference type="Pfam" id="PF07552">
    <property type="entry name" value="Coat_X"/>
    <property type="match status" value="2"/>
</dbReference>
<dbReference type="AlphaFoldDB" id="A0A1H2VWE1"/>
<keyword evidence="2" id="KW-0167">Capsid protein</keyword>
<protein>
    <submittedName>
        <fullName evidence="2">Spore coat protein X</fullName>
    </submittedName>
</protein>
<proteinExistence type="predicted"/>
<dbReference type="STRING" id="89784.SAMN04489725_11240"/>
<keyword evidence="2" id="KW-0946">Virion</keyword>
<keyword evidence="3" id="KW-1185">Reference proteome</keyword>
<feature type="domain" description="Spore coat protein X/V" evidence="1">
    <location>
        <begin position="121"/>
        <end position="177"/>
    </location>
</feature>
<dbReference type="InterPro" id="IPR011428">
    <property type="entry name" value="Spore_coat_X/V"/>
</dbReference>
<accession>A0A1H2VWE1</accession>
<dbReference type="Proteomes" id="UP000182589">
    <property type="component" value="Unassembled WGS sequence"/>
</dbReference>
<dbReference type="EMBL" id="FNOJ01000012">
    <property type="protein sequence ID" value="SDW72274.1"/>
    <property type="molecule type" value="Genomic_DNA"/>
</dbReference>
<reference evidence="3" key="1">
    <citation type="submission" date="2016-10" db="EMBL/GenBank/DDBJ databases">
        <authorList>
            <person name="Varghese N."/>
        </authorList>
    </citation>
    <scope>NUCLEOTIDE SEQUENCE [LARGE SCALE GENOMIC DNA]</scope>
    <source>
        <strain evidence="3">DSM 12489</strain>
    </source>
</reference>
<evidence type="ECO:0000313" key="3">
    <source>
        <dbReference type="Proteomes" id="UP000182589"/>
    </source>
</evidence>
<organism evidence="2 3">
    <name type="scientific">Alicyclobacillus hesperidum</name>
    <dbReference type="NCBI Taxonomy" id="89784"/>
    <lineage>
        <taxon>Bacteria</taxon>
        <taxon>Bacillati</taxon>
        <taxon>Bacillota</taxon>
        <taxon>Bacilli</taxon>
        <taxon>Bacillales</taxon>
        <taxon>Alicyclobacillaceae</taxon>
        <taxon>Alicyclobacillus</taxon>
    </lineage>
</organism>
<dbReference type="GO" id="GO:0030435">
    <property type="term" value="P:sporulation resulting in formation of a cellular spore"/>
    <property type="evidence" value="ECO:0007669"/>
    <property type="project" value="InterPro"/>
</dbReference>
<evidence type="ECO:0000313" key="2">
    <source>
        <dbReference type="EMBL" id="SDW72274.1"/>
    </source>
</evidence>